<evidence type="ECO:0000256" key="1">
    <source>
        <dbReference type="ARBA" id="ARBA00001946"/>
    </source>
</evidence>
<dbReference type="SFLD" id="SFLDG01129">
    <property type="entry name" value="C1.5:_HAD__Beta-PGM__Phosphata"/>
    <property type="match status" value="1"/>
</dbReference>
<proteinExistence type="predicted"/>
<comment type="cofactor">
    <cofactor evidence="1">
        <name>Mg(2+)</name>
        <dbReference type="ChEBI" id="CHEBI:18420"/>
    </cofactor>
</comment>
<evidence type="ECO:0000313" key="5">
    <source>
        <dbReference type="Proteomes" id="UP000309033"/>
    </source>
</evidence>
<evidence type="ECO:0000313" key="4">
    <source>
        <dbReference type="EMBL" id="TLP60579.1"/>
    </source>
</evidence>
<dbReference type="InterPro" id="IPR051400">
    <property type="entry name" value="HAD-like_hydrolase"/>
</dbReference>
<gene>
    <name evidence="4" type="ORF">FED44_11730</name>
</gene>
<dbReference type="AlphaFoldDB" id="A0A5R8Z4A0"/>
<dbReference type="GO" id="GO:0044281">
    <property type="term" value="P:small molecule metabolic process"/>
    <property type="evidence" value="ECO:0007669"/>
    <property type="project" value="UniProtKB-ARBA"/>
</dbReference>
<dbReference type="OrthoDB" id="3680851at2"/>
<dbReference type="SUPFAM" id="SSF56784">
    <property type="entry name" value="HAD-like"/>
    <property type="match status" value="1"/>
</dbReference>
<organism evidence="4 5">
    <name type="scientific">Microbispora triticiradicis</name>
    <dbReference type="NCBI Taxonomy" id="2200763"/>
    <lineage>
        <taxon>Bacteria</taxon>
        <taxon>Bacillati</taxon>
        <taxon>Actinomycetota</taxon>
        <taxon>Actinomycetes</taxon>
        <taxon>Streptosporangiales</taxon>
        <taxon>Streptosporangiaceae</taxon>
        <taxon>Microbispora</taxon>
    </lineage>
</organism>
<dbReference type="SFLD" id="SFLDS00003">
    <property type="entry name" value="Haloacid_Dehalogenase"/>
    <property type="match status" value="1"/>
</dbReference>
<dbReference type="Gene3D" id="1.20.120.1600">
    <property type="match status" value="1"/>
</dbReference>
<dbReference type="GO" id="GO:0016787">
    <property type="term" value="F:hydrolase activity"/>
    <property type="evidence" value="ECO:0007669"/>
    <property type="project" value="UniProtKB-KW"/>
</dbReference>
<evidence type="ECO:0000256" key="2">
    <source>
        <dbReference type="ARBA" id="ARBA00022801"/>
    </source>
</evidence>
<dbReference type="EMBL" id="VANP01000004">
    <property type="protein sequence ID" value="TLP60579.1"/>
    <property type="molecule type" value="Genomic_DNA"/>
</dbReference>
<dbReference type="Proteomes" id="UP000309033">
    <property type="component" value="Unassembled WGS sequence"/>
</dbReference>
<sequence length="291" mass="32226">MSYLSSSSRKFPTRSTKGRNLTAIFTQAFTVPKRTGNTSPRRWGLVIRAILFDLDETLFDHRRAVAHAATRWMETVCPGHELLPEAPALWLDLEDKHLPAWHAGECSFAEQRRRRLREFCDRLGMPAPTDPDTAFAGFLTHYEDAWAAFPDVAATLGVLGDELTLGVLSNGDPVQQEAKLRRLGLMDRMEVVLTPDTLGAFKPAPECYLRAAAKLGLRPEEVLMVGDNLLLDAVAPTRVGMHGVWLDRYRAEPSPAFTSSAEPVARITTLRDLIGVLDGLNPRLAESVRAA</sequence>
<dbReference type="PANTHER" id="PTHR46470">
    <property type="entry name" value="N-ACYLNEURAMINATE-9-PHOSPHATASE"/>
    <property type="match status" value="1"/>
</dbReference>
<dbReference type="PANTHER" id="PTHR46470:SF4">
    <property type="entry name" value="5-AMINO-6-(5-PHOSPHO-D-RIBITYLAMINO)URACIL PHOSPHATASE YIGB"/>
    <property type="match status" value="1"/>
</dbReference>
<comment type="caution">
    <text evidence="4">The sequence shown here is derived from an EMBL/GenBank/DDBJ whole genome shotgun (WGS) entry which is preliminary data.</text>
</comment>
<dbReference type="NCBIfam" id="TIGR01549">
    <property type="entry name" value="HAD-SF-IA-v1"/>
    <property type="match status" value="1"/>
</dbReference>
<keyword evidence="5" id="KW-1185">Reference proteome</keyword>
<evidence type="ECO:0000256" key="3">
    <source>
        <dbReference type="ARBA" id="ARBA00022842"/>
    </source>
</evidence>
<dbReference type="Pfam" id="PF00702">
    <property type="entry name" value="Hydrolase"/>
    <property type="match status" value="1"/>
</dbReference>
<dbReference type="Gene3D" id="3.40.50.1000">
    <property type="entry name" value="HAD superfamily/HAD-like"/>
    <property type="match status" value="1"/>
</dbReference>
<keyword evidence="3" id="KW-0460">Magnesium</keyword>
<protein>
    <submittedName>
        <fullName evidence="4">HAD family hydrolase</fullName>
    </submittedName>
</protein>
<dbReference type="InterPro" id="IPR036412">
    <property type="entry name" value="HAD-like_sf"/>
</dbReference>
<keyword evidence="2 4" id="KW-0378">Hydrolase</keyword>
<accession>A0A5R8Z4A0</accession>
<dbReference type="PRINTS" id="PR00413">
    <property type="entry name" value="HADHALOGNASE"/>
</dbReference>
<dbReference type="InterPro" id="IPR006439">
    <property type="entry name" value="HAD-SF_hydro_IA"/>
</dbReference>
<reference evidence="4" key="1">
    <citation type="submission" date="2019-05" db="EMBL/GenBank/DDBJ databases">
        <title>Isolation, diversity and antifungal activity of Actinobacteria from wheat.</title>
        <authorList>
            <person name="Yu B."/>
        </authorList>
    </citation>
    <scope>NUCLEOTIDE SEQUENCE [LARGE SCALE GENOMIC DNA]</scope>
    <source>
        <strain evidence="4">NEAU-HEGS1-5</strain>
    </source>
</reference>
<name>A0A5R8Z4A0_9ACTN</name>
<dbReference type="InterPro" id="IPR023214">
    <property type="entry name" value="HAD_sf"/>
</dbReference>